<keyword evidence="1" id="KW-0732">Signal</keyword>
<dbReference type="InterPro" id="IPR045607">
    <property type="entry name" value="DUF6452"/>
</dbReference>
<dbReference type="Proteomes" id="UP001491088">
    <property type="component" value="Chromosome"/>
</dbReference>
<feature type="chain" id="PRO_5045624608" evidence="1">
    <location>
        <begin position="21"/>
        <end position="163"/>
    </location>
</feature>
<gene>
    <name evidence="2" type="ORF">WG950_02755</name>
</gene>
<sequence length="163" mass="18350">MIKKLIPFLLLTIAIFSACEKDDFCLQNPVTPKLIITFYDETNRETSKNVQRLSIWSGTKDTIAQYTSVTQDSIAIPLNSLTEETVYSLKKNATNGSTAANEIATFTIKYNTEQEFVSRSCGFKVIFNNVSFSSENNTWITDFTPATITNLNDQTTAHVQIFH</sequence>
<keyword evidence="3" id="KW-1185">Reference proteome</keyword>
<evidence type="ECO:0000313" key="2">
    <source>
        <dbReference type="EMBL" id="WYW56184.1"/>
    </source>
</evidence>
<name>A0ABZ2TUL6_9FLAO</name>
<protein>
    <submittedName>
        <fullName evidence="2">DUF6452 family protein</fullName>
    </submittedName>
</protein>
<feature type="signal peptide" evidence="1">
    <location>
        <begin position="1"/>
        <end position="20"/>
    </location>
</feature>
<accession>A0ABZ2TUL6</accession>
<evidence type="ECO:0000256" key="1">
    <source>
        <dbReference type="SAM" id="SignalP"/>
    </source>
</evidence>
<reference evidence="2 3" key="1">
    <citation type="submission" date="2024-03" db="EMBL/GenBank/DDBJ databases">
        <authorList>
            <person name="Cao K."/>
        </authorList>
    </citation>
    <scope>NUCLEOTIDE SEQUENCE [LARGE SCALE GENOMIC DNA]</scope>
    <source>
        <strain evidence="2 3">MCCC 1K00696</strain>
    </source>
</reference>
<organism evidence="2 3">
    <name type="scientific">Polaribacter marinaquae</name>
    <dbReference type="NCBI Taxonomy" id="1642819"/>
    <lineage>
        <taxon>Bacteria</taxon>
        <taxon>Pseudomonadati</taxon>
        <taxon>Bacteroidota</taxon>
        <taxon>Flavobacteriia</taxon>
        <taxon>Flavobacteriales</taxon>
        <taxon>Flavobacteriaceae</taxon>
    </lineage>
</organism>
<evidence type="ECO:0000313" key="3">
    <source>
        <dbReference type="Proteomes" id="UP001491088"/>
    </source>
</evidence>
<proteinExistence type="predicted"/>
<dbReference type="PROSITE" id="PS51257">
    <property type="entry name" value="PROKAR_LIPOPROTEIN"/>
    <property type="match status" value="1"/>
</dbReference>
<dbReference type="RefSeq" id="WP_340934046.1">
    <property type="nucleotide sequence ID" value="NZ_CP150496.1"/>
</dbReference>
<dbReference type="Pfam" id="PF20050">
    <property type="entry name" value="DUF6452"/>
    <property type="match status" value="1"/>
</dbReference>
<dbReference type="EMBL" id="CP150496">
    <property type="protein sequence ID" value="WYW56184.1"/>
    <property type="molecule type" value="Genomic_DNA"/>
</dbReference>